<dbReference type="OrthoDB" id="9787486at2"/>
<gene>
    <name evidence="1" type="ORF">E1286_00535</name>
</gene>
<dbReference type="RefSeq" id="WP_132608017.1">
    <property type="nucleotide sequence ID" value="NZ_SMKQ01000001.1"/>
</dbReference>
<protein>
    <submittedName>
        <fullName evidence="1">Uncharacterized protein</fullName>
    </submittedName>
</protein>
<name>A0A4R4ZHR4_9ACTN</name>
<dbReference type="AlphaFoldDB" id="A0A4R4ZHR4"/>
<keyword evidence="2" id="KW-1185">Reference proteome</keyword>
<comment type="caution">
    <text evidence="1">The sequence shown here is derived from an EMBL/GenBank/DDBJ whole genome shotgun (WGS) entry which is preliminary data.</text>
</comment>
<reference evidence="1 2" key="1">
    <citation type="submission" date="2019-03" db="EMBL/GenBank/DDBJ databases">
        <title>Draft genome sequences of novel Actinobacteria.</title>
        <authorList>
            <person name="Sahin N."/>
            <person name="Ay H."/>
            <person name="Saygin H."/>
        </authorList>
    </citation>
    <scope>NUCLEOTIDE SEQUENCE [LARGE SCALE GENOMIC DNA]</scope>
    <source>
        <strain evidence="1 2">CH32</strain>
    </source>
</reference>
<dbReference type="EMBL" id="SMKQ01000001">
    <property type="protein sequence ID" value="TDD57244.1"/>
    <property type="molecule type" value="Genomic_DNA"/>
</dbReference>
<accession>A0A4R4ZHR4</accession>
<evidence type="ECO:0000313" key="1">
    <source>
        <dbReference type="EMBL" id="TDD57244.1"/>
    </source>
</evidence>
<evidence type="ECO:0000313" key="2">
    <source>
        <dbReference type="Proteomes" id="UP000295302"/>
    </source>
</evidence>
<organism evidence="1 2">
    <name type="scientific">Nonomuraea terrae</name>
    <dbReference type="NCBI Taxonomy" id="2530383"/>
    <lineage>
        <taxon>Bacteria</taxon>
        <taxon>Bacillati</taxon>
        <taxon>Actinomycetota</taxon>
        <taxon>Actinomycetes</taxon>
        <taxon>Streptosporangiales</taxon>
        <taxon>Streptosporangiaceae</taxon>
        <taxon>Nonomuraea</taxon>
    </lineage>
</organism>
<sequence length="76" mass="7750">MADGSRPGLTGKAFSQIELVRQGSQLMAEDTSFTLISGMLARDPIATGSVASPALGAAGAYARSAEGRQTGQVYAM</sequence>
<proteinExistence type="predicted"/>
<dbReference type="Proteomes" id="UP000295302">
    <property type="component" value="Unassembled WGS sequence"/>
</dbReference>